<dbReference type="Proteomes" id="UP000016932">
    <property type="component" value="Unassembled WGS sequence"/>
</dbReference>
<reference evidence="2 3" key="1">
    <citation type="journal article" date="2012" name="PLoS Pathog.">
        <title>Diverse lifestyles and strategies of plant pathogenesis encoded in the genomes of eighteen Dothideomycetes fungi.</title>
        <authorList>
            <person name="Ohm R.A."/>
            <person name="Feau N."/>
            <person name="Henrissat B."/>
            <person name="Schoch C.L."/>
            <person name="Horwitz B.A."/>
            <person name="Barry K.W."/>
            <person name="Condon B.J."/>
            <person name="Copeland A.C."/>
            <person name="Dhillon B."/>
            <person name="Glaser F."/>
            <person name="Hesse C.N."/>
            <person name="Kosti I."/>
            <person name="LaButti K."/>
            <person name="Lindquist E.A."/>
            <person name="Lucas S."/>
            <person name="Salamov A.A."/>
            <person name="Bradshaw R.E."/>
            <person name="Ciuffetti L."/>
            <person name="Hamelin R.C."/>
            <person name="Kema G.H.J."/>
            <person name="Lawrence C."/>
            <person name="Scott J.A."/>
            <person name="Spatafora J.W."/>
            <person name="Turgeon B.G."/>
            <person name="de Wit P.J.G.M."/>
            <person name="Zhong S."/>
            <person name="Goodwin S.B."/>
            <person name="Grigoriev I.V."/>
        </authorList>
    </citation>
    <scope>NUCLEOTIDE SEQUENCE [LARGE SCALE GENOMIC DNA]</scope>
    <source>
        <strain evidence="2 3">CIRAD86</strain>
    </source>
</reference>
<protein>
    <submittedName>
        <fullName evidence="2">Uncharacterized protein</fullName>
    </submittedName>
</protein>
<sequence length="476" mass="52724">MVSEALEQRVESGERVHSRSYAIGAVAVVIVMGSLEGRRDCSCCIGVGPASLQGQRADGDGCLTCATAEVARYTLLLQGKIEASELNTEMATGAGPIRESHTWHRDGREHTWCRTVSRENQANLNTSPAHTIHHEEIRHDIHDPAQSQHHIQTKSQKVAVKHDGLTVHIQWHTDSSSHTAHAPNIASHQRALRSNPADGENGNGTTIVAQEQWESEFTLDLRPLLNGSGAPIESFPAPHQPPVNVQPPPGPLQSSTAQPPIQLRLTAPEPCSRRPAKKASQPIFSVEELSSDQESVTGDHNEDSEDEDEDTLFVSQRKTVTASGSSRRRKPTSDSEDEDEDALFASQRKNPAAGSRRHKSASSTKPSRRPRPSVVDLTRNDPAREVHTLNQRIQLLERQLSEKSKSKAHEGQDGGREKRRKRGYYMGIRGREPDDWYRLRKECSGGSSKQVWVTLRSTLLRRTSAFSMRILTSIPF</sequence>
<dbReference type="HOGENOM" id="CLU_573800_0_0_1"/>
<feature type="compositionally biased region" description="Acidic residues" evidence="1">
    <location>
        <begin position="302"/>
        <end position="311"/>
    </location>
</feature>
<evidence type="ECO:0000313" key="3">
    <source>
        <dbReference type="Proteomes" id="UP000016932"/>
    </source>
</evidence>
<dbReference type="KEGG" id="pfj:MYCFIDRAFT_180463"/>
<dbReference type="VEuPathDB" id="FungiDB:MYCFIDRAFT_180463"/>
<feature type="region of interest" description="Disordered" evidence="1">
    <location>
        <begin position="174"/>
        <end position="204"/>
    </location>
</feature>
<dbReference type="EMBL" id="KB446572">
    <property type="protein sequence ID" value="EME76977.1"/>
    <property type="molecule type" value="Genomic_DNA"/>
</dbReference>
<dbReference type="GeneID" id="19334407"/>
<organism evidence="2 3">
    <name type="scientific">Pseudocercospora fijiensis (strain CIRAD86)</name>
    <name type="common">Black leaf streak disease fungus</name>
    <name type="synonym">Mycosphaerella fijiensis</name>
    <dbReference type="NCBI Taxonomy" id="383855"/>
    <lineage>
        <taxon>Eukaryota</taxon>
        <taxon>Fungi</taxon>
        <taxon>Dikarya</taxon>
        <taxon>Ascomycota</taxon>
        <taxon>Pezizomycotina</taxon>
        <taxon>Dothideomycetes</taxon>
        <taxon>Dothideomycetidae</taxon>
        <taxon>Mycosphaerellales</taxon>
        <taxon>Mycosphaerellaceae</taxon>
        <taxon>Pseudocercospora</taxon>
    </lineage>
</organism>
<feature type="compositionally biased region" description="Basic and acidic residues" evidence="1">
    <location>
        <begin position="399"/>
        <end position="416"/>
    </location>
</feature>
<feature type="compositionally biased region" description="Polar residues" evidence="1">
    <location>
        <begin position="313"/>
        <end position="325"/>
    </location>
</feature>
<accession>M3AHI9</accession>
<name>M3AHI9_PSEFD</name>
<feature type="compositionally biased region" description="Basic and acidic residues" evidence="1">
    <location>
        <begin position="378"/>
        <end position="387"/>
    </location>
</feature>
<proteinExistence type="predicted"/>
<keyword evidence="3" id="KW-1185">Reference proteome</keyword>
<feature type="region of interest" description="Disordered" evidence="1">
    <location>
        <begin position="224"/>
        <end position="422"/>
    </location>
</feature>
<gene>
    <name evidence="2" type="ORF">MYCFIDRAFT_180463</name>
</gene>
<dbReference type="RefSeq" id="XP_007932416.1">
    <property type="nucleotide sequence ID" value="XM_007934225.1"/>
</dbReference>
<feature type="compositionally biased region" description="Pro residues" evidence="1">
    <location>
        <begin position="238"/>
        <end position="251"/>
    </location>
</feature>
<feature type="compositionally biased region" description="Basic residues" evidence="1">
    <location>
        <begin position="355"/>
        <end position="371"/>
    </location>
</feature>
<dbReference type="AlphaFoldDB" id="M3AHI9"/>
<evidence type="ECO:0000313" key="2">
    <source>
        <dbReference type="EMBL" id="EME76977.1"/>
    </source>
</evidence>
<evidence type="ECO:0000256" key="1">
    <source>
        <dbReference type="SAM" id="MobiDB-lite"/>
    </source>
</evidence>